<name>A0A1Q9EEZ2_SYMMI</name>
<dbReference type="Gene3D" id="3.40.50.1000">
    <property type="entry name" value="HAD superfamily/HAD-like"/>
    <property type="match status" value="2"/>
</dbReference>
<reference evidence="2 3" key="1">
    <citation type="submission" date="2016-02" db="EMBL/GenBank/DDBJ databases">
        <title>Genome analysis of coral dinoflagellate symbionts highlights evolutionary adaptations to a symbiotic lifestyle.</title>
        <authorList>
            <person name="Aranda M."/>
            <person name="Li Y."/>
            <person name="Liew Y.J."/>
            <person name="Baumgarten S."/>
            <person name="Simakov O."/>
            <person name="Wilson M."/>
            <person name="Piel J."/>
            <person name="Ashoor H."/>
            <person name="Bougouffa S."/>
            <person name="Bajic V.B."/>
            <person name="Ryu T."/>
            <person name="Ravasi T."/>
            <person name="Bayer T."/>
            <person name="Micklem G."/>
            <person name="Kim H."/>
            <person name="Bhak J."/>
            <person name="Lajeunesse T.C."/>
            <person name="Voolstra C.R."/>
        </authorList>
    </citation>
    <scope>NUCLEOTIDE SEQUENCE [LARGE SCALE GENOMIC DNA]</scope>
    <source>
        <strain evidence="2 3">CCMP2467</strain>
    </source>
</reference>
<keyword evidence="3" id="KW-1185">Reference proteome</keyword>
<dbReference type="OrthoDB" id="413953at2759"/>
<dbReference type="PANTHER" id="PTHR19288">
    <property type="entry name" value="4-NITROPHENYLPHOSPHATASE-RELATED"/>
    <property type="match status" value="1"/>
</dbReference>
<dbReference type="GO" id="GO:0032259">
    <property type="term" value="P:methylation"/>
    <property type="evidence" value="ECO:0007669"/>
    <property type="project" value="UniProtKB-KW"/>
</dbReference>
<gene>
    <name evidence="2" type="primary">arsM</name>
    <name evidence="2" type="ORF">AK812_SmicGene10742</name>
</gene>
<dbReference type="GO" id="GO:0008168">
    <property type="term" value="F:methyltransferase activity"/>
    <property type="evidence" value="ECO:0007669"/>
    <property type="project" value="UniProtKB-KW"/>
</dbReference>
<dbReference type="Proteomes" id="UP000186817">
    <property type="component" value="Unassembled WGS sequence"/>
</dbReference>
<dbReference type="InterPro" id="IPR023214">
    <property type="entry name" value="HAD_sf"/>
</dbReference>
<feature type="transmembrane region" description="Helical" evidence="1">
    <location>
        <begin position="92"/>
        <end position="115"/>
    </location>
</feature>
<comment type="caution">
    <text evidence="2">The sequence shown here is derived from an EMBL/GenBank/DDBJ whole genome shotgun (WGS) entry which is preliminary data.</text>
</comment>
<feature type="transmembrane region" description="Helical" evidence="1">
    <location>
        <begin position="280"/>
        <end position="302"/>
    </location>
</feature>
<dbReference type="GO" id="GO:0005737">
    <property type="term" value="C:cytoplasm"/>
    <property type="evidence" value="ECO:0007669"/>
    <property type="project" value="TreeGrafter"/>
</dbReference>
<dbReference type="InterPro" id="IPR036412">
    <property type="entry name" value="HAD-like_sf"/>
</dbReference>
<keyword evidence="1" id="KW-0812">Transmembrane</keyword>
<keyword evidence="2" id="KW-0808">Transferase</keyword>
<feature type="transmembrane region" description="Helical" evidence="1">
    <location>
        <begin position="478"/>
        <end position="496"/>
    </location>
</feature>
<dbReference type="EMBL" id="LSRX01000170">
    <property type="protein sequence ID" value="OLQ06014.1"/>
    <property type="molecule type" value="Genomic_DNA"/>
</dbReference>
<dbReference type="Pfam" id="PF13242">
    <property type="entry name" value="Hydrolase_like"/>
    <property type="match status" value="1"/>
</dbReference>
<feature type="transmembrane region" description="Helical" evidence="1">
    <location>
        <begin position="135"/>
        <end position="156"/>
    </location>
</feature>
<dbReference type="InterPro" id="IPR029063">
    <property type="entry name" value="SAM-dependent_MTases_sf"/>
</dbReference>
<keyword evidence="2" id="KW-0489">Methyltransferase</keyword>
<evidence type="ECO:0000256" key="1">
    <source>
        <dbReference type="SAM" id="Phobius"/>
    </source>
</evidence>
<dbReference type="SUPFAM" id="SSF53335">
    <property type="entry name" value="S-adenosyl-L-methionine-dependent methyltransferases"/>
    <property type="match status" value="1"/>
</dbReference>
<protein>
    <submittedName>
        <fullName evidence="2">Putative arsenite methyltransferase</fullName>
    </submittedName>
</protein>
<keyword evidence="1" id="KW-0472">Membrane</keyword>
<accession>A0A1Q9EEZ2</accession>
<feature type="transmembrane region" description="Helical" evidence="1">
    <location>
        <begin position="516"/>
        <end position="537"/>
    </location>
</feature>
<evidence type="ECO:0000313" key="2">
    <source>
        <dbReference type="EMBL" id="OLQ06014.1"/>
    </source>
</evidence>
<feature type="transmembrane region" description="Helical" evidence="1">
    <location>
        <begin position="436"/>
        <end position="458"/>
    </location>
</feature>
<dbReference type="Pfam" id="PF13344">
    <property type="entry name" value="Hydrolase_6"/>
    <property type="match status" value="1"/>
</dbReference>
<evidence type="ECO:0000313" key="3">
    <source>
        <dbReference type="Proteomes" id="UP000186817"/>
    </source>
</evidence>
<sequence length="1636" mass="181092">MERLRRIESFDRVLHEGLFRGTSAARILASRGAIFADGLPGLLGAGGFRPNKIPTKEEVLEAGAKIFDATSPVEGVEVFISHRWGSPRWMKYLALCLHMNVSLAVMCSACTWALASVAVATIKLSRATVSALTHHLLFLGCLVYLPMLVFYVGVFFGHHVMGRLRPQSLWVDRACIHQTDHTLKQQQIQALPIFVSRSASMLVLWDEEYFQRLWCQLELGTFAKYGGAKKVQFLPLWLAPWFLSAQMLGLLGATGMYIFYVTDMQWVQWITSGGLALNATIADCLASSLWSLIAAPPLIIAFRSKLWCHAVMLEQMANFDYRAAQCTLQSDRDLVEQQIQEVFRPQGLHAQDADESSMGWTAAACDTEAATSLQSFNAYVKGPLRDAVLQSIGDELYVPYWLCLITGLPIAFLSSADFLSCIDETCFQQLGYSGPGAFLLSEVTGWTMTVFLILPIFYPCCLRMLKGALSIQSRCLRLILVVLSVFLAFVYTYLLFDLDFDLLLLTAKSEQGSEFAGFLALFFLLLIVLMVQLKWLFNLEGPQLWRCTSRCCWYMEERSYRQLYPDIYEDDICLKKSVSYDAVVQTRLYTKFSVFEMEHTILRACSRAPKLGWFLQCQKGFKAGDPKAEMALAQPAPEVSFGIFYPFRFGCPPLRVFHAGLVCEQLLLNCGQYLVEALVVEDPPRRRVVLPPLLKYYAADFGSSPSNLVTFAQSTLEAMPEAIDRLSTYGAVSRRDEMLGCAAPALAVRLEQLREKGSFASLAASFSDFDWHLDVPKATCFGRRGEAPTCPVLEALVHYGGGGIQEIPCLSWILCREMILCSQGSLCSKRCASCRPREDRDPIVRTSQGIVAMWLRANLLSVCPFGIHRGCVGLCWLARREDAQLRDFDTRPTWRQEDGVYRRGGDLLIDYGSPGGADSKTIVYHNPFNNGNPAQRSAEVEGFLVKSGIRRVFSGHQPHGESPTVVRHVRSGLLVVTADTSYSNMSALKLFNQANNRGEVVTTVRLAGEEVHLEGVLRDGTKHKCTLHCDPMKDEMPDALVGCQLNDGSWVKTVLEDGRVLAALGKRFQVSVQAMHPGKACLMLKSVYSEERLSVSLKNLSAEWLLESELEVQLCPGPEPSGSEGIENSYNATQFKREEFDSAETYIFDGHGTLWGVRGQSQSMSNMDLERQVVDNVNQLILAGKRVIFATNDSNYSRRMYIDRLLNHGIQLCANDEHSRKLARQKVITASFTCAWFLKKALIRKPFVICSHLGLLEELKEAGITEYVATIDEDGFPKPEYSKPVTKDNVTELVHRSKDVDAIVVGWDQQLTALKVAVAAAFLKFSRECAEEGQNVMQIVQCSSDHAGVLGVTAEDFLPGRNWCNRSIPAVGNGTMCQMICNSVGADIQAIDVGKPSEVLIEALRRPVEEEGYGVELDKAVIVGDTLNTDIELAVRSGMRSLLVLSGVTNRSHLDNLRDTTFRLGEIEHLPVGDGVVNCLISNCVINLSPDKPQVYREMNRVLVAGGRVSISDVLRVGDIPQELQTAQSYRVGSNQRDLADVGNMVAGASAEDEMRNMLIDAGFTDINIAIKENAADIIKDWIPGSGAEKYVTSAYVTATKKAKNPMRDNVRAVAGCCDPKVAAALASKGSAGPGA</sequence>
<dbReference type="GO" id="GO:0016791">
    <property type="term" value="F:phosphatase activity"/>
    <property type="evidence" value="ECO:0007669"/>
    <property type="project" value="TreeGrafter"/>
</dbReference>
<proteinExistence type="predicted"/>
<feature type="transmembrane region" description="Helical" evidence="1">
    <location>
        <begin position="234"/>
        <end position="260"/>
    </location>
</feature>
<keyword evidence="1" id="KW-1133">Transmembrane helix</keyword>
<dbReference type="SUPFAM" id="SSF56784">
    <property type="entry name" value="HAD-like"/>
    <property type="match status" value="1"/>
</dbReference>
<dbReference type="InterPro" id="IPR006357">
    <property type="entry name" value="HAD-SF_hydro_IIA"/>
</dbReference>
<dbReference type="Gene3D" id="3.40.50.150">
    <property type="entry name" value="Vaccinia Virus protein VP39"/>
    <property type="match status" value="1"/>
</dbReference>
<dbReference type="PANTHER" id="PTHR19288:SF46">
    <property type="entry name" value="HALOACID DEHALOGENASE-LIKE HYDROLASE DOMAIN-CONTAINING PROTEIN 2"/>
    <property type="match status" value="1"/>
</dbReference>
<organism evidence="2 3">
    <name type="scientific">Symbiodinium microadriaticum</name>
    <name type="common">Dinoflagellate</name>
    <name type="synonym">Zooxanthella microadriatica</name>
    <dbReference type="NCBI Taxonomy" id="2951"/>
    <lineage>
        <taxon>Eukaryota</taxon>
        <taxon>Sar</taxon>
        <taxon>Alveolata</taxon>
        <taxon>Dinophyceae</taxon>
        <taxon>Suessiales</taxon>
        <taxon>Symbiodiniaceae</taxon>
        <taxon>Symbiodinium</taxon>
    </lineage>
</organism>